<dbReference type="RefSeq" id="WP_092210156.1">
    <property type="nucleotide sequence ID" value="NZ_FMUX01000005.1"/>
</dbReference>
<evidence type="ECO:0000256" key="1">
    <source>
        <dbReference type="ARBA" id="ARBA00022428"/>
    </source>
</evidence>
<accession>A0A1G5DUV0</accession>
<dbReference type="InterPro" id="IPR029063">
    <property type="entry name" value="SAM-dependent_MTases_sf"/>
</dbReference>
<dbReference type="OrthoDB" id="5415907at2"/>
<dbReference type="EMBL" id="FMUX01000005">
    <property type="protein sequence ID" value="SCY18474.1"/>
    <property type="molecule type" value="Genomic_DNA"/>
</dbReference>
<gene>
    <name evidence="3" type="ORF">SAMN05216233_1059</name>
</gene>
<keyword evidence="3" id="KW-0808">Transferase</keyword>
<evidence type="ECO:0000313" key="3">
    <source>
        <dbReference type="EMBL" id="SCY18474.1"/>
    </source>
</evidence>
<dbReference type="GO" id="GO:0009234">
    <property type="term" value="P:menaquinone biosynthetic process"/>
    <property type="evidence" value="ECO:0007669"/>
    <property type="project" value="UniProtKB-KW"/>
</dbReference>
<dbReference type="PANTHER" id="PTHR43591">
    <property type="entry name" value="METHYLTRANSFERASE"/>
    <property type="match status" value="1"/>
</dbReference>
<proteinExistence type="predicted"/>
<dbReference type="PROSITE" id="PS51608">
    <property type="entry name" value="SAM_MT_UBIE"/>
    <property type="match status" value="1"/>
</dbReference>
<sequence length="276" mass="31324">MDHSDLKESYKKTFNAVSDGYGHSAMRFFSEAPKKIPSFLNLRGDEHVIDVATGTGYMALAIAKDLPDGHVTGIDFSQGMLTQAMKHKNELGIQNVVFVEMDMQAISYKDNHFDVAVSGFSLFFVEDMEKQLIHIASKVKAGGTVLITTFSNHAFTPLSDLFFNRIINYGIEVPTMTWKRVATKKQCTSLFEEAGLQDIKCQQIECGYYLRDPSDWWYIIWNGGFRGLVNQLSKNDFTKFKKEHLAEIKELASEKGIWFEMGVLYTMGVKQYNNST</sequence>
<dbReference type="GO" id="GO:0032259">
    <property type="term" value="P:methylation"/>
    <property type="evidence" value="ECO:0007669"/>
    <property type="project" value="UniProtKB-KW"/>
</dbReference>
<evidence type="ECO:0000313" key="4">
    <source>
        <dbReference type="Proteomes" id="UP000198870"/>
    </source>
</evidence>
<protein>
    <submittedName>
        <fullName evidence="3">Methyltransferase domain-containing protein</fullName>
    </submittedName>
</protein>
<organism evidence="3 4">
    <name type="scientific">Desulfoluna spongiiphila</name>
    <dbReference type="NCBI Taxonomy" id="419481"/>
    <lineage>
        <taxon>Bacteria</taxon>
        <taxon>Pseudomonadati</taxon>
        <taxon>Thermodesulfobacteriota</taxon>
        <taxon>Desulfobacteria</taxon>
        <taxon>Desulfobacterales</taxon>
        <taxon>Desulfolunaceae</taxon>
        <taxon>Desulfoluna</taxon>
    </lineage>
</organism>
<keyword evidence="4" id="KW-1185">Reference proteome</keyword>
<dbReference type="InterPro" id="IPR004033">
    <property type="entry name" value="UbiE/COQ5_MeTrFase"/>
</dbReference>
<dbReference type="InterPro" id="IPR025714">
    <property type="entry name" value="Methyltranfer_dom"/>
</dbReference>
<keyword evidence="1" id="KW-0474">Menaquinone biosynthesis</keyword>
<dbReference type="STRING" id="419481.SAMN05216233_1059"/>
<keyword evidence="3" id="KW-0489">Methyltransferase</keyword>
<dbReference type="SUPFAM" id="SSF53335">
    <property type="entry name" value="S-adenosyl-L-methionine-dependent methyltransferases"/>
    <property type="match status" value="1"/>
</dbReference>
<feature type="domain" description="Methyltransferase" evidence="2">
    <location>
        <begin position="45"/>
        <end position="195"/>
    </location>
</feature>
<reference evidence="3 4" key="1">
    <citation type="submission" date="2016-10" db="EMBL/GenBank/DDBJ databases">
        <authorList>
            <person name="de Groot N.N."/>
        </authorList>
    </citation>
    <scope>NUCLEOTIDE SEQUENCE [LARGE SCALE GENOMIC DNA]</scope>
    <source>
        <strain evidence="3 4">AA1</strain>
    </source>
</reference>
<name>A0A1G5DUV0_9BACT</name>
<dbReference type="GO" id="GO:0008168">
    <property type="term" value="F:methyltransferase activity"/>
    <property type="evidence" value="ECO:0007669"/>
    <property type="project" value="UniProtKB-KW"/>
</dbReference>
<dbReference type="Pfam" id="PF13847">
    <property type="entry name" value="Methyltransf_31"/>
    <property type="match status" value="1"/>
</dbReference>
<dbReference type="Proteomes" id="UP000198870">
    <property type="component" value="Unassembled WGS sequence"/>
</dbReference>
<dbReference type="CDD" id="cd02440">
    <property type="entry name" value="AdoMet_MTases"/>
    <property type="match status" value="1"/>
</dbReference>
<dbReference type="AlphaFoldDB" id="A0A1G5DUV0"/>
<evidence type="ECO:0000259" key="2">
    <source>
        <dbReference type="Pfam" id="PF13847"/>
    </source>
</evidence>
<dbReference type="Gene3D" id="3.40.50.150">
    <property type="entry name" value="Vaccinia Virus protein VP39"/>
    <property type="match status" value="1"/>
</dbReference>